<dbReference type="AlphaFoldDB" id="G4TLQ9"/>
<evidence type="ECO:0000256" key="2">
    <source>
        <dbReference type="SAM" id="Phobius"/>
    </source>
</evidence>
<sequence>MSTCDVAPYLEGFTCPPGQMCCSARFEANPDASGIGIVVAFAVNGFINMSLATFLWYLKAFRRTPEKHNKYFEAYVQSLCDLLAQASLFPGITLLVACLSQWNSITHYHLWVSVVLADLATSGRVVVLLNLFFSEQRVTKIQASLAALFQSLFLACLGILIWRLSGNEWANVPGRCFAFRQGGQNNLQERDFVRFWVIVQLVAWFWWHLVWIFFTQLAARQFPDVRWLQIHNVPPRIRFWFGAVFYVGLDWFLWIWQLYLIAQGMTGNRDRIIGSEWGMGFGQVASLVALMTVFYAIFLSYQDYLLKAKGRRMNGEEQASRHAGGGRGSSHELYALNPSHSYSTDLEKINEDGDSGYQEGMPPPVTSPPVRQTRKATTNRRDKEMEMAFVAL</sequence>
<accession>G4TLQ9</accession>
<gene>
    <name evidence="3" type="ORF">PIIN_06186</name>
</gene>
<evidence type="ECO:0000256" key="1">
    <source>
        <dbReference type="SAM" id="MobiDB-lite"/>
    </source>
</evidence>
<feature type="region of interest" description="Disordered" evidence="1">
    <location>
        <begin position="345"/>
        <end position="383"/>
    </location>
</feature>
<comment type="caution">
    <text evidence="3">The sequence shown here is derived from an EMBL/GenBank/DDBJ whole genome shotgun (WGS) entry which is preliminary data.</text>
</comment>
<keyword evidence="2" id="KW-1133">Transmembrane helix</keyword>
<feature type="transmembrane region" description="Helical" evidence="2">
    <location>
        <begin position="79"/>
        <end position="102"/>
    </location>
</feature>
<feature type="transmembrane region" description="Helical" evidence="2">
    <location>
        <begin position="239"/>
        <end position="261"/>
    </location>
</feature>
<feature type="transmembrane region" description="Helical" evidence="2">
    <location>
        <begin position="281"/>
        <end position="301"/>
    </location>
</feature>
<feature type="transmembrane region" description="Helical" evidence="2">
    <location>
        <begin position="145"/>
        <end position="164"/>
    </location>
</feature>
<keyword evidence="2" id="KW-0812">Transmembrane</keyword>
<evidence type="ECO:0000313" key="4">
    <source>
        <dbReference type="Proteomes" id="UP000007148"/>
    </source>
</evidence>
<proteinExistence type="predicted"/>
<organism evidence="3 4">
    <name type="scientific">Serendipita indica (strain DSM 11827)</name>
    <name type="common">Root endophyte fungus</name>
    <name type="synonym">Piriformospora indica</name>
    <dbReference type="NCBI Taxonomy" id="1109443"/>
    <lineage>
        <taxon>Eukaryota</taxon>
        <taxon>Fungi</taxon>
        <taxon>Dikarya</taxon>
        <taxon>Basidiomycota</taxon>
        <taxon>Agaricomycotina</taxon>
        <taxon>Agaricomycetes</taxon>
        <taxon>Sebacinales</taxon>
        <taxon>Serendipitaceae</taxon>
        <taxon>Serendipita</taxon>
    </lineage>
</organism>
<feature type="transmembrane region" description="Helical" evidence="2">
    <location>
        <begin position="108"/>
        <end position="133"/>
    </location>
</feature>
<dbReference type="InParanoid" id="G4TLQ9"/>
<feature type="transmembrane region" description="Helical" evidence="2">
    <location>
        <begin position="35"/>
        <end position="58"/>
    </location>
</feature>
<dbReference type="EMBL" id="CAFZ01000155">
    <property type="protein sequence ID" value="CCA72252.1"/>
    <property type="molecule type" value="Genomic_DNA"/>
</dbReference>
<dbReference type="HOGENOM" id="CLU_059220_0_0_1"/>
<keyword evidence="2" id="KW-0472">Membrane</keyword>
<dbReference type="OrthoDB" id="3233169at2759"/>
<dbReference type="Proteomes" id="UP000007148">
    <property type="component" value="Unassembled WGS sequence"/>
</dbReference>
<keyword evidence="4" id="KW-1185">Reference proteome</keyword>
<name>G4TLQ9_SERID</name>
<protein>
    <submittedName>
        <fullName evidence="3">Uncharacterized protein</fullName>
    </submittedName>
</protein>
<feature type="transmembrane region" description="Helical" evidence="2">
    <location>
        <begin position="195"/>
        <end position="218"/>
    </location>
</feature>
<reference evidence="3 4" key="1">
    <citation type="journal article" date="2011" name="PLoS Pathog.">
        <title>Endophytic Life Strategies Decoded by Genome and Transcriptome Analyses of the Mutualistic Root Symbiont Piriformospora indica.</title>
        <authorList>
            <person name="Zuccaro A."/>
            <person name="Lahrmann U."/>
            <person name="Guldener U."/>
            <person name="Langen G."/>
            <person name="Pfiffi S."/>
            <person name="Biedenkopf D."/>
            <person name="Wong P."/>
            <person name="Samans B."/>
            <person name="Grimm C."/>
            <person name="Basiewicz M."/>
            <person name="Murat C."/>
            <person name="Martin F."/>
            <person name="Kogel K.H."/>
        </authorList>
    </citation>
    <scope>NUCLEOTIDE SEQUENCE [LARGE SCALE GENOMIC DNA]</scope>
    <source>
        <strain evidence="3 4">DSM 11827</strain>
    </source>
</reference>
<evidence type="ECO:0000313" key="3">
    <source>
        <dbReference type="EMBL" id="CCA72252.1"/>
    </source>
</evidence>